<dbReference type="Gene3D" id="3.30.930.10">
    <property type="entry name" value="Bira Bifunctional Protein, Domain 2"/>
    <property type="match status" value="1"/>
</dbReference>
<name>A0A243ANI7_BACTU</name>
<reference evidence="1 2" key="1">
    <citation type="submission" date="2016-10" db="EMBL/GenBank/DDBJ databases">
        <title>Comparative genomics of Bacillus thuringiensis reveals a path to pathogens against multiple invertebrate hosts.</title>
        <authorList>
            <person name="Zheng J."/>
            <person name="Gao Q."/>
            <person name="Liu H."/>
            <person name="Peng D."/>
            <person name="Ruan L."/>
            <person name="Sun M."/>
        </authorList>
    </citation>
    <scope>NUCLEOTIDE SEQUENCE [LARGE SCALE GENOMIC DNA]</scope>
    <source>
        <strain evidence="1">BGSC 4BM1</strain>
    </source>
</reference>
<dbReference type="Proteomes" id="UP000194860">
    <property type="component" value="Unassembled WGS sequence"/>
</dbReference>
<dbReference type="AlphaFoldDB" id="A0A243ANI7"/>
<dbReference type="EMBL" id="NFDG01000038">
    <property type="protein sequence ID" value="OTY26768.1"/>
    <property type="molecule type" value="Genomic_DNA"/>
</dbReference>
<gene>
    <name evidence="1" type="ORF">BK732_05345</name>
</gene>
<evidence type="ECO:0000313" key="2">
    <source>
        <dbReference type="Proteomes" id="UP000194860"/>
    </source>
</evidence>
<sequence length="394" mass="46031">MNELIIDNFTKNEEEFQQFQYLLRFLNNNIISCKIDHDKIKIDHTEKITIHLEKLVHKLTERISGGRNLPFKSQIIHEHSVQPPYINDIFTQLIDQNIIVKNHEGIFTFRPPFSDLILFLDQLIVDYVAKPLGAVNEYYPTLISMDTLNKTNHFTSFPHHVLFTQHLEEELTNIDKFTENVRANDGLNADMIKPNDVRTTSLVKNPAVCYHCYQSLENKEVPNEGSTITSVGRCSRYESNNHSDFGRLLDFSMREIIFIGSDEYVKSMREKSIILLKEFLNIWEIDSFLENANDPFFTNDYKVKSFFQRDLDMKYELKFKIPYLNSSISVSSSNYHGNVFGQAFSIKNNNEFASTSCMAFGLERWIFAFLAQYGLDTQLWPEKIKELFSKYLKG</sequence>
<dbReference type="RefSeq" id="WP_088031200.1">
    <property type="nucleotide sequence ID" value="NZ_NFDG01000038.1"/>
</dbReference>
<evidence type="ECO:0000313" key="1">
    <source>
        <dbReference type="EMBL" id="OTY26768.1"/>
    </source>
</evidence>
<evidence type="ECO:0008006" key="3">
    <source>
        <dbReference type="Google" id="ProtNLM"/>
    </source>
</evidence>
<accession>A0A243ANI7</accession>
<proteinExistence type="predicted"/>
<dbReference type="GO" id="GO:0140096">
    <property type="term" value="F:catalytic activity, acting on a protein"/>
    <property type="evidence" value="ECO:0007669"/>
    <property type="project" value="UniProtKB-ARBA"/>
</dbReference>
<comment type="caution">
    <text evidence="1">The sequence shown here is derived from an EMBL/GenBank/DDBJ whole genome shotgun (WGS) entry which is preliminary data.</text>
</comment>
<protein>
    <recommendedName>
        <fullName evidence="3">Aminoacyl-transfer RNA synthetases class-II family profile domain-containing protein</fullName>
    </recommendedName>
</protein>
<organism evidence="1 2">
    <name type="scientific">Bacillus thuringiensis serovar navarrensis</name>
    <dbReference type="NCBI Taxonomy" id="339658"/>
    <lineage>
        <taxon>Bacteria</taxon>
        <taxon>Bacillati</taxon>
        <taxon>Bacillota</taxon>
        <taxon>Bacilli</taxon>
        <taxon>Bacillales</taxon>
        <taxon>Bacillaceae</taxon>
        <taxon>Bacillus</taxon>
        <taxon>Bacillus cereus group</taxon>
    </lineage>
</organism>
<dbReference type="GO" id="GO:0016740">
    <property type="term" value="F:transferase activity"/>
    <property type="evidence" value="ECO:0007669"/>
    <property type="project" value="UniProtKB-ARBA"/>
</dbReference>
<dbReference type="SUPFAM" id="SSF55681">
    <property type="entry name" value="Class II aaRS and biotin synthetases"/>
    <property type="match status" value="1"/>
</dbReference>
<dbReference type="InterPro" id="IPR045864">
    <property type="entry name" value="aa-tRNA-synth_II/BPL/LPL"/>
</dbReference>